<accession>A0AAD4HGU5</accession>
<sequence length="117" mass="12938">MPHSSTRQELLDIVDQATLLLAKLQYQDILDDWSDLESDSDSDSEDLLSSTSDDDDTISLSFSSSSPPSPLSPMTGISNFSSDDSVLPYDRLQDTIDALRDEVKRACVLHKHNEPPP</sequence>
<dbReference type="RefSeq" id="XP_041221568.1">
    <property type="nucleotide sequence ID" value="XM_041367787.1"/>
</dbReference>
<name>A0AAD4HGU5_9AGAM</name>
<evidence type="ECO:0000313" key="2">
    <source>
        <dbReference type="EMBL" id="KAG1895992.1"/>
    </source>
</evidence>
<feature type="compositionally biased region" description="Polar residues" evidence="1">
    <location>
        <begin position="75"/>
        <end position="84"/>
    </location>
</feature>
<reference evidence="2" key="1">
    <citation type="journal article" date="2020" name="New Phytol.">
        <title>Comparative genomics reveals dynamic genome evolution in host specialist ectomycorrhizal fungi.</title>
        <authorList>
            <person name="Lofgren L.A."/>
            <person name="Nguyen N.H."/>
            <person name="Vilgalys R."/>
            <person name="Ruytinx J."/>
            <person name="Liao H.L."/>
            <person name="Branco S."/>
            <person name="Kuo A."/>
            <person name="LaButti K."/>
            <person name="Lipzen A."/>
            <person name="Andreopoulos W."/>
            <person name="Pangilinan J."/>
            <person name="Riley R."/>
            <person name="Hundley H."/>
            <person name="Na H."/>
            <person name="Barry K."/>
            <person name="Grigoriev I.V."/>
            <person name="Stajich J.E."/>
            <person name="Kennedy P.G."/>
        </authorList>
    </citation>
    <scope>NUCLEOTIDE SEQUENCE</scope>
    <source>
        <strain evidence="2">FC203</strain>
    </source>
</reference>
<dbReference type="Proteomes" id="UP001195769">
    <property type="component" value="Unassembled WGS sequence"/>
</dbReference>
<keyword evidence="3" id="KW-1185">Reference proteome</keyword>
<dbReference type="EMBL" id="JABBWK010000060">
    <property type="protein sequence ID" value="KAG1895992.1"/>
    <property type="molecule type" value="Genomic_DNA"/>
</dbReference>
<dbReference type="GeneID" id="64662085"/>
<protein>
    <submittedName>
        <fullName evidence="2">Uncharacterized protein</fullName>
    </submittedName>
</protein>
<organism evidence="2 3">
    <name type="scientific">Suillus fuscotomentosus</name>
    <dbReference type="NCBI Taxonomy" id="1912939"/>
    <lineage>
        <taxon>Eukaryota</taxon>
        <taxon>Fungi</taxon>
        <taxon>Dikarya</taxon>
        <taxon>Basidiomycota</taxon>
        <taxon>Agaricomycotina</taxon>
        <taxon>Agaricomycetes</taxon>
        <taxon>Agaricomycetidae</taxon>
        <taxon>Boletales</taxon>
        <taxon>Suillineae</taxon>
        <taxon>Suillaceae</taxon>
        <taxon>Suillus</taxon>
    </lineage>
</organism>
<comment type="caution">
    <text evidence="2">The sequence shown here is derived from an EMBL/GenBank/DDBJ whole genome shotgun (WGS) entry which is preliminary data.</text>
</comment>
<proteinExistence type="predicted"/>
<gene>
    <name evidence="2" type="ORF">F5891DRAFT_1193626</name>
</gene>
<evidence type="ECO:0000313" key="3">
    <source>
        <dbReference type="Proteomes" id="UP001195769"/>
    </source>
</evidence>
<dbReference type="AlphaFoldDB" id="A0AAD4HGU5"/>
<evidence type="ECO:0000256" key="1">
    <source>
        <dbReference type="SAM" id="MobiDB-lite"/>
    </source>
</evidence>
<feature type="region of interest" description="Disordered" evidence="1">
    <location>
        <begin position="34"/>
        <end position="86"/>
    </location>
</feature>
<feature type="compositionally biased region" description="Acidic residues" evidence="1">
    <location>
        <begin position="34"/>
        <end position="57"/>
    </location>
</feature>